<gene>
    <name evidence="6" type="ORF">KGMB03357_23510</name>
</gene>
<dbReference type="Proteomes" id="UP000287361">
    <property type="component" value="Unassembled WGS sequence"/>
</dbReference>
<evidence type="ECO:0000256" key="1">
    <source>
        <dbReference type="ARBA" id="ARBA00010541"/>
    </source>
</evidence>
<dbReference type="InterPro" id="IPR003961">
    <property type="entry name" value="FN3_dom"/>
</dbReference>
<dbReference type="InterPro" id="IPR012854">
    <property type="entry name" value="Cu_amine_oxidase-like_N"/>
</dbReference>
<evidence type="ECO:0000256" key="3">
    <source>
        <dbReference type="ARBA" id="ARBA00022801"/>
    </source>
</evidence>
<feature type="chain" id="PRO_5019321523" description="Copper amine oxidase-like N-terminal domain-containing protein" evidence="4">
    <location>
        <begin position="25"/>
        <end position="418"/>
    </location>
</feature>
<evidence type="ECO:0000313" key="6">
    <source>
        <dbReference type="EMBL" id="GCB30690.1"/>
    </source>
</evidence>
<dbReference type="Gene3D" id="2.40.10.10">
    <property type="entry name" value="Trypsin-like serine proteases"/>
    <property type="match status" value="2"/>
</dbReference>
<evidence type="ECO:0000256" key="2">
    <source>
        <dbReference type="ARBA" id="ARBA00022670"/>
    </source>
</evidence>
<keyword evidence="3" id="KW-0378">Hydrolase</keyword>
<keyword evidence="4" id="KW-0732">Signal</keyword>
<dbReference type="GO" id="GO:0006508">
    <property type="term" value="P:proteolysis"/>
    <property type="evidence" value="ECO:0007669"/>
    <property type="project" value="UniProtKB-KW"/>
</dbReference>
<sequence length="418" mass="45018">MKRLVRGSFLFLFLFLCSMQTAAAASIRIFLDDKAVSFAEAPFIENDRVLVPMRGILESLGYSVAWQEESKTVLAEKDEIQISLHPDEKTAIVNGKAVSIDAPAKIRNGRTFVPLRFLAEYSGAEVTWNQSTSSVSIHSAEYTAPEKTENNDSVVYIQTNKMQGSGIVLSADGLIATNYHVIKGAATAQFVFADGTIYQGTTTVVGLDTSADIALLRIEKTDLSAATPAFSYKVGDAVTSIGSPGGARNTVSTGTINGYDTDVISTSAVIAPGSSGGALFNSTGEVIGMTSFFGDSHYFSIPIAQVLQVPQKLSLPLSAMQGYTYTPSAPQNLRARLAQDGYAYVSWAPVYGADHYYVYKSLTPDGPYTRISNNSSEKWYWGYPQCFGISVNGTCYLRVTTVIDGQESAPSESIKITK</sequence>
<feature type="domain" description="Copper amine oxidase-like N-terminal" evidence="5">
    <location>
        <begin position="31"/>
        <end position="137"/>
    </location>
</feature>
<dbReference type="EMBL" id="BHVZ01000014">
    <property type="protein sequence ID" value="GCB30690.1"/>
    <property type="molecule type" value="Genomic_DNA"/>
</dbReference>
<keyword evidence="7" id="KW-1185">Reference proteome</keyword>
<accession>A0A401LGP4</accession>
<dbReference type="AlphaFoldDB" id="A0A401LGP4"/>
<dbReference type="InterPro" id="IPR001940">
    <property type="entry name" value="Peptidase_S1C"/>
</dbReference>
<dbReference type="SUPFAM" id="SSF50494">
    <property type="entry name" value="Trypsin-like serine proteases"/>
    <property type="match status" value="1"/>
</dbReference>
<dbReference type="InterPro" id="IPR043504">
    <property type="entry name" value="Peptidase_S1_PA_chymotrypsin"/>
</dbReference>
<dbReference type="InterPro" id="IPR051201">
    <property type="entry name" value="Chloro_Bact_Ser_Proteases"/>
</dbReference>
<evidence type="ECO:0000256" key="4">
    <source>
        <dbReference type="SAM" id="SignalP"/>
    </source>
</evidence>
<dbReference type="SUPFAM" id="SSF55383">
    <property type="entry name" value="Copper amine oxidase, domain N"/>
    <property type="match status" value="1"/>
</dbReference>
<evidence type="ECO:0000313" key="7">
    <source>
        <dbReference type="Proteomes" id="UP000287361"/>
    </source>
</evidence>
<dbReference type="Gene3D" id="3.30.457.10">
    <property type="entry name" value="Copper amine oxidase-like, N-terminal domain"/>
    <property type="match status" value="1"/>
</dbReference>
<dbReference type="PRINTS" id="PR00834">
    <property type="entry name" value="PROTEASES2C"/>
</dbReference>
<comment type="similarity">
    <text evidence="1">Belongs to the peptidase S1C family.</text>
</comment>
<dbReference type="InterPro" id="IPR009003">
    <property type="entry name" value="Peptidase_S1_PA"/>
</dbReference>
<dbReference type="OrthoDB" id="189537at2"/>
<protein>
    <recommendedName>
        <fullName evidence="5">Copper amine oxidase-like N-terminal domain-containing protein</fullName>
    </recommendedName>
</protein>
<dbReference type="InterPro" id="IPR036582">
    <property type="entry name" value="Mao_N_sf"/>
</dbReference>
<dbReference type="GO" id="GO:0004252">
    <property type="term" value="F:serine-type endopeptidase activity"/>
    <property type="evidence" value="ECO:0007669"/>
    <property type="project" value="InterPro"/>
</dbReference>
<dbReference type="Pfam" id="PF13365">
    <property type="entry name" value="Trypsin_2"/>
    <property type="match status" value="1"/>
</dbReference>
<name>A0A401LGP4_9FIRM</name>
<dbReference type="InterPro" id="IPR036116">
    <property type="entry name" value="FN3_sf"/>
</dbReference>
<proteinExistence type="inferred from homology"/>
<evidence type="ECO:0000259" key="5">
    <source>
        <dbReference type="Pfam" id="PF07833"/>
    </source>
</evidence>
<dbReference type="Gene3D" id="2.60.40.10">
    <property type="entry name" value="Immunoglobulins"/>
    <property type="match status" value="1"/>
</dbReference>
<dbReference type="PANTHER" id="PTHR43343:SF3">
    <property type="entry name" value="PROTEASE DO-LIKE 8, CHLOROPLASTIC"/>
    <property type="match status" value="1"/>
</dbReference>
<dbReference type="InterPro" id="IPR013783">
    <property type="entry name" value="Ig-like_fold"/>
</dbReference>
<dbReference type="CDD" id="cd00063">
    <property type="entry name" value="FN3"/>
    <property type="match status" value="1"/>
</dbReference>
<organism evidence="6 7">
    <name type="scientific">Anaerotignum faecicola</name>
    <dbReference type="NCBI Taxonomy" id="2358141"/>
    <lineage>
        <taxon>Bacteria</taxon>
        <taxon>Bacillati</taxon>
        <taxon>Bacillota</taxon>
        <taxon>Clostridia</taxon>
        <taxon>Lachnospirales</taxon>
        <taxon>Anaerotignaceae</taxon>
        <taxon>Anaerotignum</taxon>
    </lineage>
</organism>
<dbReference type="SUPFAM" id="SSF49265">
    <property type="entry name" value="Fibronectin type III"/>
    <property type="match status" value="1"/>
</dbReference>
<dbReference type="Pfam" id="PF07833">
    <property type="entry name" value="Cu_amine_oxidN1"/>
    <property type="match status" value="1"/>
</dbReference>
<feature type="signal peptide" evidence="4">
    <location>
        <begin position="1"/>
        <end position="24"/>
    </location>
</feature>
<comment type="caution">
    <text evidence="6">The sequence shown here is derived from an EMBL/GenBank/DDBJ whole genome shotgun (WGS) entry which is preliminary data.</text>
</comment>
<dbReference type="PANTHER" id="PTHR43343">
    <property type="entry name" value="PEPTIDASE S12"/>
    <property type="match status" value="1"/>
</dbReference>
<reference evidence="6 7" key="1">
    <citation type="submission" date="2018-10" db="EMBL/GenBank/DDBJ databases">
        <title>Draft Genome Sequence of Anaerotignum sp. KCTC 15736.</title>
        <authorList>
            <person name="Choi S.H."/>
            <person name="Kim J.S."/>
            <person name="Kang S.W."/>
            <person name="Lee J.S."/>
            <person name="Park S.H."/>
        </authorList>
    </citation>
    <scope>NUCLEOTIDE SEQUENCE [LARGE SCALE GENOMIC DNA]</scope>
    <source>
        <strain evidence="6 7">KCTC 15736</strain>
    </source>
</reference>
<keyword evidence="2" id="KW-0645">Protease</keyword>